<dbReference type="Gene3D" id="3.10.580.10">
    <property type="entry name" value="CBS-domain"/>
    <property type="match status" value="1"/>
</dbReference>
<evidence type="ECO:0000259" key="5">
    <source>
        <dbReference type="PROSITE" id="PS51746"/>
    </source>
</evidence>
<dbReference type="Pfam" id="PF00571">
    <property type="entry name" value="CBS"/>
    <property type="match status" value="2"/>
</dbReference>
<keyword evidence="1" id="KW-0129">CBS domain</keyword>
<dbReference type="eggNOG" id="KOG1379">
    <property type="taxonomic scope" value="Eukaryota"/>
</dbReference>
<reference evidence="6 7" key="1">
    <citation type="journal article" date="2008" name="Nature">
        <title>The Phaeodactylum genome reveals the evolutionary history of diatom genomes.</title>
        <authorList>
            <person name="Bowler C."/>
            <person name="Allen A.E."/>
            <person name="Badger J.H."/>
            <person name="Grimwood J."/>
            <person name="Jabbari K."/>
            <person name="Kuo A."/>
            <person name="Maheswari U."/>
            <person name="Martens C."/>
            <person name="Maumus F."/>
            <person name="Otillar R.P."/>
            <person name="Rayko E."/>
            <person name="Salamov A."/>
            <person name="Vandepoele K."/>
            <person name="Beszteri B."/>
            <person name="Gruber A."/>
            <person name="Heijde M."/>
            <person name="Katinka M."/>
            <person name="Mock T."/>
            <person name="Valentin K."/>
            <person name="Verret F."/>
            <person name="Berges J.A."/>
            <person name="Brownlee C."/>
            <person name="Cadoret J.P."/>
            <person name="Chiovitti A."/>
            <person name="Choi C.J."/>
            <person name="Coesel S."/>
            <person name="De Martino A."/>
            <person name="Detter J.C."/>
            <person name="Durkin C."/>
            <person name="Falciatore A."/>
            <person name="Fournet J."/>
            <person name="Haruta M."/>
            <person name="Huysman M.J."/>
            <person name="Jenkins B.D."/>
            <person name="Jiroutova K."/>
            <person name="Jorgensen R.E."/>
            <person name="Joubert Y."/>
            <person name="Kaplan A."/>
            <person name="Kroger N."/>
            <person name="Kroth P.G."/>
            <person name="La Roche J."/>
            <person name="Lindquist E."/>
            <person name="Lommer M."/>
            <person name="Martin-Jezequel V."/>
            <person name="Lopez P.J."/>
            <person name="Lucas S."/>
            <person name="Mangogna M."/>
            <person name="McGinnis K."/>
            <person name="Medlin L.K."/>
            <person name="Montsant A."/>
            <person name="Oudot-Le Secq M.P."/>
            <person name="Napoli C."/>
            <person name="Obornik M."/>
            <person name="Parker M.S."/>
            <person name="Petit J.L."/>
            <person name="Porcel B.M."/>
            <person name="Poulsen N."/>
            <person name="Robison M."/>
            <person name="Rychlewski L."/>
            <person name="Rynearson T.A."/>
            <person name="Schmutz J."/>
            <person name="Shapiro H."/>
            <person name="Siaut M."/>
            <person name="Stanley M."/>
            <person name="Sussman M.R."/>
            <person name="Taylor A.R."/>
            <person name="Vardi A."/>
            <person name="von Dassow P."/>
            <person name="Vyverman W."/>
            <person name="Willis A."/>
            <person name="Wyrwicz L.S."/>
            <person name="Rokhsar D.S."/>
            <person name="Weissenbach J."/>
            <person name="Armbrust E.V."/>
            <person name="Green B.R."/>
            <person name="Van de Peer Y."/>
            <person name="Grigoriev I.V."/>
        </authorList>
    </citation>
    <scope>NUCLEOTIDE SEQUENCE [LARGE SCALE GENOMIC DNA]</scope>
    <source>
        <strain evidence="6 7">CCAP 1055/1</strain>
    </source>
</reference>
<sequence length="682" mass="75717">MAAFATLESASRNLWTRSTVSRTDGVLRRRSTRSTLARLSSLPHGSGATEHRPPPKWLVNRRKVNRQTWSSAWQAFSSAAQPTDSDDVNLSKDSDSALKTPIDFSKEDEHVEERKRKRLSEVRISEVLQAKHSYRWVDPVIPRTATVQEAIVTTIEGGLSGAMVLEDEHHNRVCGLITSRDLLRIMASGVKEGDTPEEIMNRLVGDYMTPISQVVYGRPDETVGMCRTIMARLGIKCLPILSREGRVEGLVTARDMSDFGLSAKDRGGKKSYLNDVSERVGLSSNTSMAEPPIYLKAQLALGPTPLFINVGVAELPHPFKTADGGLVQGMRVHPNESRPNRVYSNPDLGFNDLSTDPTLSEDSCFVTNVKLPDGKKKTLRDFTYMGVADGVGSWREYGVDPRLFARRLMEECENILLEAQRNGQMDGNNFRQVTAPSDIMAQAFERVKAENVIGSSTACIGVFDQIRHQLHFSNLGDSGIIVLRHIDSDVAGSLKRDRVTPRTERTSDIRVAFVSQQQLKSFNHPFQIGWTGEELKEGESSSFRNAGESCTSSIHLRRGDVVIMATDGLFDNVELDDICTMVLEWEQQNGFVRAGDTQAREKRWQMGNSLTLLSAGRINDLAQRLVKKARENSLDSSLDSPFAILAKENDIMWSGGMPDDCIVIAMHVVGRDANDTMDSTKM</sequence>
<feature type="domain" description="CBS" evidence="4">
    <location>
        <begin position="208"/>
        <end position="266"/>
    </location>
</feature>
<feature type="region of interest" description="Disordered" evidence="3">
    <location>
        <begin position="35"/>
        <end position="55"/>
    </location>
</feature>
<dbReference type="HOGENOM" id="CLU_029404_5_0_1"/>
<comment type="cofactor">
    <cofactor evidence="2">
        <name>Mg(2+)</name>
        <dbReference type="ChEBI" id="CHEBI:18420"/>
    </cofactor>
</comment>
<dbReference type="AlphaFoldDB" id="B5Y454"/>
<keyword evidence="2" id="KW-0378">Hydrolase</keyword>
<evidence type="ECO:0000256" key="3">
    <source>
        <dbReference type="SAM" id="MobiDB-lite"/>
    </source>
</evidence>
<feature type="domain" description="PPM-type phosphatase" evidence="5">
    <location>
        <begin position="362"/>
        <end position="668"/>
    </location>
</feature>
<name>B5Y454_PHATC</name>
<dbReference type="PaxDb" id="2850-Phatr46903"/>
<dbReference type="InterPro" id="IPR039123">
    <property type="entry name" value="PPTC7"/>
</dbReference>
<dbReference type="InParanoid" id="B5Y454"/>
<dbReference type="SUPFAM" id="SSF54631">
    <property type="entry name" value="CBS-domain pair"/>
    <property type="match status" value="1"/>
</dbReference>
<organism evidence="6 7">
    <name type="scientific">Phaeodactylum tricornutum (strain CCAP 1055/1)</name>
    <dbReference type="NCBI Taxonomy" id="556484"/>
    <lineage>
        <taxon>Eukaryota</taxon>
        <taxon>Sar</taxon>
        <taxon>Stramenopiles</taxon>
        <taxon>Ochrophyta</taxon>
        <taxon>Bacillariophyta</taxon>
        <taxon>Bacillariophyceae</taxon>
        <taxon>Bacillariophycidae</taxon>
        <taxon>Naviculales</taxon>
        <taxon>Phaeodactylaceae</taxon>
        <taxon>Phaeodactylum</taxon>
    </lineage>
</organism>
<dbReference type="KEGG" id="pti:PHATR_46903"/>
<keyword evidence="7" id="KW-1185">Reference proteome</keyword>
<protein>
    <recommendedName>
        <fullName evidence="2">Protein phosphatase</fullName>
        <ecNumber evidence="2">3.1.3.16</ecNumber>
    </recommendedName>
</protein>
<dbReference type="PROSITE" id="PS51371">
    <property type="entry name" value="CBS"/>
    <property type="match status" value="2"/>
</dbReference>
<keyword evidence="2" id="KW-0460">Magnesium</keyword>
<comment type="cofactor">
    <cofactor evidence="2">
        <name>Mn(2+)</name>
        <dbReference type="ChEBI" id="CHEBI:29035"/>
    </cofactor>
</comment>
<dbReference type="Proteomes" id="UP000000759">
    <property type="component" value="Chromosome 11"/>
</dbReference>
<keyword evidence="2" id="KW-0904">Protein phosphatase</keyword>
<dbReference type="RefSeq" id="XP_002185946.1">
    <property type="nucleotide sequence ID" value="XM_002185910.1"/>
</dbReference>
<dbReference type="PANTHER" id="PTHR12320:SF1">
    <property type="entry name" value="PROTEIN PHOSPHATASE PTC7 HOMOLOG"/>
    <property type="match status" value="1"/>
</dbReference>
<feature type="domain" description="CBS" evidence="4">
    <location>
        <begin position="133"/>
        <end position="192"/>
    </location>
</feature>
<dbReference type="InterPro" id="IPR001932">
    <property type="entry name" value="PPM-type_phosphatase-like_dom"/>
</dbReference>
<proteinExistence type="inferred from homology"/>
<dbReference type="CDD" id="cd02205">
    <property type="entry name" value="CBS_pair_SF"/>
    <property type="match status" value="1"/>
</dbReference>
<dbReference type="InterPro" id="IPR036457">
    <property type="entry name" value="PPM-type-like_dom_sf"/>
</dbReference>
<feature type="region of interest" description="Disordered" evidence="3">
    <location>
        <begin position="78"/>
        <end position="109"/>
    </location>
</feature>
<gene>
    <name evidence="6" type="ORF">PHATR_46903</name>
</gene>
<dbReference type="EMBL" id="CP001141">
    <property type="protein sequence ID" value="ACI65416.1"/>
    <property type="molecule type" value="Genomic_DNA"/>
</dbReference>
<dbReference type="GeneID" id="7204445"/>
<dbReference type="OMA" id="IMWSGGM"/>
<comment type="catalytic activity">
    <reaction evidence="2">
        <text>O-phospho-L-seryl-[protein] + H2O = L-seryl-[protein] + phosphate</text>
        <dbReference type="Rhea" id="RHEA:20629"/>
        <dbReference type="Rhea" id="RHEA-COMP:9863"/>
        <dbReference type="Rhea" id="RHEA-COMP:11604"/>
        <dbReference type="ChEBI" id="CHEBI:15377"/>
        <dbReference type="ChEBI" id="CHEBI:29999"/>
        <dbReference type="ChEBI" id="CHEBI:43474"/>
        <dbReference type="ChEBI" id="CHEBI:83421"/>
        <dbReference type="EC" id="3.1.3.16"/>
    </reaction>
</comment>
<evidence type="ECO:0000313" key="6">
    <source>
        <dbReference type="EMBL" id="ACI65416.1"/>
    </source>
</evidence>
<evidence type="ECO:0000256" key="2">
    <source>
        <dbReference type="RuleBase" id="RU366020"/>
    </source>
</evidence>
<evidence type="ECO:0000313" key="7">
    <source>
        <dbReference type="Proteomes" id="UP000000759"/>
    </source>
</evidence>
<dbReference type="GO" id="GO:0046872">
    <property type="term" value="F:metal ion binding"/>
    <property type="evidence" value="ECO:0007669"/>
    <property type="project" value="UniProtKB-UniRule"/>
</dbReference>
<dbReference type="InterPro" id="IPR000644">
    <property type="entry name" value="CBS_dom"/>
</dbReference>
<accession>B5Y454</accession>
<comment type="catalytic activity">
    <reaction evidence="2">
        <text>O-phospho-L-threonyl-[protein] + H2O = L-threonyl-[protein] + phosphate</text>
        <dbReference type="Rhea" id="RHEA:47004"/>
        <dbReference type="Rhea" id="RHEA-COMP:11060"/>
        <dbReference type="Rhea" id="RHEA-COMP:11605"/>
        <dbReference type="ChEBI" id="CHEBI:15377"/>
        <dbReference type="ChEBI" id="CHEBI:30013"/>
        <dbReference type="ChEBI" id="CHEBI:43474"/>
        <dbReference type="ChEBI" id="CHEBI:61977"/>
        <dbReference type="EC" id="3.1.3.16"/>
    </reaction>
</comment>
<keyword evidence="2" id="KW-0479">Metal-binding</keyword>
<dbReference type="SMART" id="SM00332">
    <property type="entry name" value="PP2Cc"/>
    <property type="match status" value="1"/>
</dbReference>
<dbReference type="GO" id="GO:0004722">
    <property type="term" value="F:protein serine/threonine phosphatase activity"/>
    <property type="evidence" value="ECO:0007669"/>
    <property type="project" value="UniProtKB-EC"/>
</dbReference>
<evidence type="ECO:0000259" key="4">
    <source>
        <dbReference type="PROSITE" id="PS51371"/>
    </source>
</evidence>
<dbReference type="OrthoDB" id="60843at2759"/>
<dbReference type="SUPFAM" id="SSF81606">
    <property type="entry name" value="PP2C-like"/>
    <property type="match status" value="1"/>
</dbReference>
<dbReference type="STRING" id="556484.B5Y454"/>
<keyword evidence="2" id="KW-0464">Manganese</keyword>
<evidence type="ECO:0000256" key="1">
    <source>
        <dbReference type="PROSITE-ProRule" id="PRU00703"/>
    </source>
</evidence>
<dbReference type="PROSITE" id="PS51746">
    <property type="entry name" value="PPM_2"/>
    <property type="match status" value="1"/>
</dbReference>
<dbReference type="SMART" id="SM00116">
    <property type="entry name" value="CBS"/>
    <property type="match status" value="2"/>
</dbReference>
<dbReference type="Gene3D" id="3.60.40.10">
    <property type="entry name" value="PPM-type phosphatase domain"/>
    <property type="match status" value="1"/>
</dbReference>
<dbReference type="InterPro" id="IPR046342">
    <property type="entry name" value="CBS_dom_sf"/>
</dbReference>
<dbReference type="PANTHER" id="PTHR12320">
    <property type="entry name" value="PROTEIN PHOSPHATASE 2C"/>
    <property type="match status" value="1"/>
</dbReference>
<dbReference type="EC" id="3.1.3.16" evidence="2"/>
<reference evidence="7" key="2">
    <citation type="submission" date="2008-08" db="EMBL/GenBank/DDBJ databases">
        <authorList>
            <consortium name="Diatom Consortium"/>
            <person name="Grigoriev I."/>
            <person name="Grimwood J."/>
            <person name="Kuo A."/>
            <person name="Otillar R.P."/>
            <person name="Salamov A."/>
            <person name="Detter J.C."/>
            <person name="Lindquist E."/>
            <person name="Shapiro H."/>
            <person name="Lucas S."/>
            <person name="Glavina del Rio T."/>
            <person name="Pitluck S."/>
            <person name="Rokhsar D."/>
            <person name="Bowler C."/>
        </authorList>
    </citation>
    <scope>GENOME REANNOTATION</scope>
    <source>
        <strain evidence="7">CCAP 1055/1</strain>
    </source>
</reference>
<comment type="similarity">
    <text evidence="2">Belongs to the PP2C family.</text>
</comment>